<name>A0A930UIN6_9GAMM</name>
<keyword evidence="4 11" id="KW-0240">DNA-directed RNA polymerase</keyword>
<keyword evidence="14" id="KW-1185">Reference proteome</keyword>
<reference evidence="13" key="1">
    <citation type="submission" date="2020-10" db="EMBL/GenBank/DDBJ databases">
        <title>An improved Amphimedon queenslandica hologenome assembly reveals how three proteobacterial symbionts can extend the metabolic phenotypic of their marine sponge host.</title>
        <authorList>
            <person name="Degnan B."/>
            <person name="Degnan S."/>
            <person name="Xiang X."/>
        </authorList>
    </citation>
    <scope>NUCLEOTIDE SEQUENCE</scope>
    <source>
        <strain evidence="13">AqS2</strain>
    </source>
</reference>
<dbReference type="InterPro" id="IPR036643">
    <property type="entry name" value="RNApol_insert_sf"/>
</dbReference>
<evidence type="ECO:0000313" key="13">
    <source>
        <dbReference type="EMBL" id="MBF2735786.1"/>
    </source>
</evidence>
<dbReference type="Pfam" id="PF01193">
    <property type="entry name" value="RNA_pol_L"/>
    <property type="match status" value="1"/>
</dbReference>
<dbReference type="Proteomes" id="UP000604381">
    <property type="component" value="Unassembled WGS sequence"/>
</dbReference>
<evidence type="ECO:0000256" key="9">
    <source>
        <dbReference type="ARBA" id="ARBA00033070"/>
    </source>
</evidence>
<dbReference type="SUPFAM" id="SSF55257">
    <property type="entry name" value="RBP11-like subunits of RNA polymerase"/>
    <property type="match status" value="1"/>
</dbReference>
<dbReference type="GO" id="GO:0000428">
    <property type="term" value="C:DNA-directed RNA polymerase complex"/>
    <property type="evidence" value="ECO:0007669"/>
    <property type="project" value="UniProtKB-KW"/>
</dbReference>
<feature type="domain" description="DNA-directed RNA polymerase RpoA/D/Rpb3-type" evidence="12">
    <location>
        <begin position="21"/>
        <end position="228"/>
    </location>
</feature>
<accession>A0A930UIN6</accession>
<dbReference type="FunFam" id="2.170.120.12:FF:000001">
    <property type="entry name" value="DNA-directed RNA polymerase subunit alpha"/>
    <property type="match status" value="1"/>
</dbReference>
<sequence length="329" mass="35822">MSTALQTQPKIEDIKDFSPFHQRITLGPFERGYGHTLGNALRRVLLSSIPGFAPTEVSIEGIEHQYSTIHGVAEDVIEILLNLKGVAFRIDGSDRANAEIDIAGPRKVTAGDIKLPGQVTVMNPEHHIATLAQGAKLKMQIQIEGGKGYRPATSAERSKKAYGAILLDASFSPVLNVAIDVVDARVESRTDLDSLVIDLKTNGIHDPEQMIRHAAGLLIGQLEVLAQLDSSASDIAHIGTRAQEVSQSHFYDVIDTLELNVRYVNNLKIERVFYIGELVRMSEAELMKLPRLGRKSVDEIKLALANIGLELGMDVGNFDPDNAPVPPAA</sequence>
<dbReference type="Gene3D" id="1.10.150.20">
    <property type="entry name" value="5' to 3' exonuclease, C-terminal subdomain"/>
    <property type="match status" value="1"/>
</dbReference>
<dbReference type="Gene3D" id="3.30.1360.10">
    <property type="entry name" value="RNA polymerase, RBP11-like subunit"/>
    <property type="match status" value="1"/>
</dbReference>
<evidence type="ECO:0000256" key="6">
    <source>
        <dbReference type="ARBA" id="ARBA00022695"/>
    </source>
</evidence>
<dbReference type="Gene3D" id="2.170.120.12">
    <property type="entry name" value="DNA-directed RNA polymerase, insert domain"/>
    <property type="match status" value="1"/>
</dbReference>
<feature type="region of interest" description="Alpha N-terminal domain (alpha-NTD)" evidence="11">
    <location>
        <begin position="1"/>
        <end position="230"/>
    </location>
</feature>
<dbReference type="GO" id="GO:0005737">
    <property type="term" value="C:cytoplasm"/>
    <property type="evidence" value="ECO:0007669"/>
    <property type="project" value="UniProtKB-ARBA"/>
</dbReference>
<dbReference type="NCBIfam" id="TIGR02027">
    <property type="entry name" value="rpoA"/>
    <property type="match status" value="1"/>
</dbReference>
<evidence type="ECO:0000256" key="3">
    <source>
        <dbReference type="ARBA" id="ARBA00015972"/>
    </source>
</evidence>
<dbReference type="HAMAP" id="MF_00059">
    <property type="entry name" value="RNApol_bact_RpoA"/>
    <property type="match status" value="1"/>
</dbReference>
<dbReference type="InterPro" id="IPR011773">
    <property type="entry name" value="DNA-dir_RpoA"/>
</dbReference>
<comment type="caution">
    <text evidence="13">The sequence shown here is derived from an EMBL/GenBank/DDBJ whole genome shotgun (WGS) entry which is preliminary data.</text>
</comment>
<keyword evidence="6 11" id="KW-0548">Nucleotidyltransferase</keyword>
<dbReference type="InterPro" id="IPR036603">
    <property type="entry name" value="RBP11-like"/>
</dbReference>
<evidence type="ECO:0000256" key="11">
    <source>
        <dbReference type="HAMAP-Rule" id="MF_00059"/>
    </source>
</evidence>
<organism evidence="13 14">
    <name type="scientific">Candidatus Amphirhobacter heronislandensis</name>
    <dbReference type="NCBI Taxonomy" id="1732024"/>
    <lineage>
        <taxon>Bacteria</taxon>
        <taxon>Pseudomonadati</taxon>
        <taxon>Pseudomonadota</taxon>
        <taxon>Gammaproteobacteria</taxon>
        <taxon>Candidatus Tethybacterales</taxon>
        <taxon>Candidatus Tethybacteraceae</taxon>
        <taxon>Candidatus Amphirhobacter</taxon>
    </lineage>
</organism>
<dbReference type="CDD" id="cd06928">
    <property type="entry name" value="RNAP_alpha_NTD"/>
    <property type="match status" value="1"/>
</dbReference>
<dbReference type="NCBIfam" id="NF003519">
    <property type="entry name" value="PRK05182.2-5"/>
    <property type="match status" value="1"/>
</dbReference>
<dbReference type="SMART" id="SM00662">
    <property type="entry name" value="RPOLD"/>
    <property type="match status" value="1"/>
</dbReference>
<feature type="region of interest" description="Alpha C-terminal domain (alpha-CTD)" evidence="11">
    <location>
        <begin position="250"/>
        <end position="329"/>
    </location>
</feature>
<evidence type="ECO:0000256" key="5">
    <source>
        <dbReference type="ARBA" id="ARBA00022679"/>
    </source>
</evidence>
<evidence type="ECO:0000256" key="10">
    <source>
        <dbReference type="ARBA" id="ARBA00048552"/>
    </source>
</evidence>
<comment type="subunit">
    <text evidence="11">Homodimer. The RNAP catalytic core consists of 2 alpha, 1 beta, 1 beta' and 1 omega subunit. When a sigma factor is associated with the core the holoenzyme is formed, which can initiate transcription.</text>
</comment>
<dbReference type="InterPro" id="IPR011263">
    <property type="entry name" value="DNA-dir_RNA_pol_RpoA/D/Rpb3"/>
</dbReference>
<evidence type="ECO:0000256" key="4">
    <source>
        <dbReference type="ARBA" id="ARBA00022478"/>
    </source>
</evidence>
<dbReference type="GO" id="GO:0006351">
    <property type="term" value="P:DNA-templated transcription"/>
    <property type="evidence" value="ECO:0007669"/>
    <property type="project" value="UniProtKB-UniRule"/>
</dbReference>
<evidence type="ECO:0000259" key="12">
    <source>
        <dbReference type="SMART" id="SM00662"/>
    </source>
</evidence>
<proteinExistence type="inferred from homology"/>
<dbReference type="InterPro" id="IPR011262">
    <property type="entry name" value="DNA-dir_RNA_pol_insert"/>
</dbReference>
<dbReference type="EC" id="2.7.7.6" evidence="2 11"/>
<dbReference type="Pfam" id="PF03118">
    <property type="entry name" value="RNA_pol_A_CTD"/>
    <property type="match status" value="1"/>
</dbReference>
<evidence type="ECO:0000256" key="2">
    <source>
        <dbReference type="ARBA" id="ARBA00012418"/>
    </source>
</evidence>
<keyword evidence="7 11" id="KW-0804">Transcription</keyword>
<dbReference type="SUPFAM" id="SSF56553">
    <property type="entry name" value="Insert subdomain of RNA polymerase alpha subunit"/>
    <property type="match status" value="1"/>
</dbReference>
<protein>
    <recommendedName>
        <fullName evidence="3 11">DNA-directed RNA polymerase subunit alpha</fullName>
        <shortName evidence="11">RNAP subunit alpha</shortName>
        <ecNumber evidence="2 11">2.7.7.6</ecNumber>
    </recommendedName>
    <alternativeName>
        <fullName evidence="9 11">RNA polymerase subunit alpha</fullName>
    </alternativeName>
    <alternativeName>
        <fullName evidence="8 11">Transcriptase subunit alpha</fullName>
    </alternativeName>
</protein>
<dbReference type="InterPro" id="IPR011260">
    <property type="entry name" value="RNAP_asu_C"/>
</dbReference>
<evidence type="ECO:0000256" key="8">
    <source>
        <dbReference type="ARBA" id="ARBA00032524"/>
    </source>
</evidence>
<evidence type="ECO:0000256" key="7">
    <source>
        <dbReference type="ARBA" id="ARBA00023163"/>
    </source>
</evidence>
<dbReference type="AlphaFoldDB" id="A0A930UIN6"/>
<dbReference type="NCBIfam" id="NF003513">
    <property type="entry name" value="PRK05182.1-2"/>
    <property type="match status" value="1"/>
</dbReference>
<keyword evidence="5 11" id="KW-0808">Transferase</keyword>
<gene>
    <name evidence="11" type="primary">rpoA</name>
    <name evidence="13" type="ORF">ISN26_06930</name>
</gene>
<dbReference type="EMBL" id="JADHEI010000052">
    <property type="protein sequence ID" value="MBF2735786.1"/>
    <property type="molecule type" value="Genomic_DNA"/>
</dbReference>
<dbReference type="GO" id="GO:0003899">
    <property type="term" value="F:DNA-directed RNA polymerase activity"/>
    <property type="evidence" value="ECO:0007669"/>
    <property type="project" value="UniProtKB-UniRule"/>
</dbReference>
<comment type="catalytic activity">
    <reaction evidence="10 11">
        <text>RNA(n) + a ribonucleoside 5'-triphosphate = RNA(n+1) + diphosphate</text>
        <dbReference type="Rhea" id="RHEA:21248"/>
        <dbReference type="Rhea" id="RHEA-COMP:14527"/>
        <dbReference type="Rhea" id="RHEA-COMP:17342"/>
        <dbReference type="ChEBI" id="CHEBI:33019"/>
        <dbReference type="ChEBI" id="CHEBI:61557"/>
        <dbReference type="ChEBI" id="CHEBI:140395"/>
        <dbReference type="EC" id="2.7.7.6"/>
    </reaction>
</comment>
<evidence type="ECO:0000256" key="1">
    <source>
        <dbReference type="ARBA" id="ARBA00007123"/>
    </source>
</evidence>
<comment type="similarity">
    <text evidence="1 11">Belongs to the RNA polymerase alpha chain family.</text>
</comment>
<comment type="domain">
    <text evidence="11">The N-terminal domain is essential for RNAP assembly and basal transcription, whereas the C-terminal domain is involved in interaction with transcriptional regulators and with upstream promoter elements.</text>
</comment>
<evidence type="ECO:0000313" key="14">
    <source>
        <dbReference type="Proteomes" id="UP000604381"/>
    </source>
</evidence>
<dbReference type="GO" id="GO:0046983">
    <property type="term" value="F:protein dimerization activity"/>
    <property type="evidence" value="ECO:0007669"/>
    <property type="project" value="InterPro"/>
</dbReference>
<comment type="function">
    <text evidence="11">DNA-dependent RNA polymerase catalyzes the transcription of DNA into RNA using the four ribonucleoside triphosphates as substrates.</text>
</comment>
<dbReference type="GO" id="GO:0003677">
    <property type="term" value="F:DNA binding"/>
    <property type="evidence" value="ECO:0007669"/>
    <property type="project" value="UniProtKB-UniRule"/>
</dbReference>
<dbReference type="Pfam" id="PF01000">
    <property type="entry name" value="RNA_pol_A_bac"/>
    <property type="match status" value="1"/>
</dbReference>
<dbReference type="SUPFAM" id="SSF47789">
    <property type="entry name" value="C-terminal domain of RNA polymerase alpha subunit"/>
    <property type="match status" value="1"/>
</dbReference>